<protein>
    <recommendedName>
        <fullName evidence="2">UBL3-like ubiquitin domain-containing protein</fullName>
    </recommendedName>
</protein>
<accession>A0ABD3MCG1</accession>
<name>A0ABD3MCG1_9STRA</name>
<dbReference type="InterPro" id="IPR039540">
    <property type="entry name" value="UBL3-like_ubiquitin_dom"/>
</dbReference>
<comment type="caution">
    <text evidence="3">The sequence shown here is derived from an EMBL/GenBank/DDBJ whole genome shotgun (WGS) entry which is preliminary data.</text>
</comment>
<feature type="region of interest" description="Disordered" evidence="1">
    <location>
        <begin position="137"/>
        <end position="178"/>
    </location>
</feature>
<evidence type="ECO:0000256" key="1">
    <source>
        <dbReference type="SAM" id="MobiDB-lite"/>
    </source>
</evidence>
<feature type="compositionally biased region" description="Polar residues" evidence="1">
    <location>
        <begin position="1"/>
        <end position="10"/>
    </location>
</feature>
<feature type="domain" description="UBL3-like ubiquitin" evidence="2">
    <location>
        <begin position="50"/>
        <end position="149"/>
    </location>
</feature>
<feature type="compositionally biased region" description="Low complexity" evidence="1">
    <location>
        <begin position="14"/>
        <end position="31"/>
    </location>
</feature>
<proteinExistence type="predicted"/>
<evidence type="ECO:0000313" key="4">
    <source>
        <dbReference type="Proteomes" id="UP001530293"/>
    </source>
</evidence>
<dbReference type="EMBL" id="JALLBG020000199">
    <property type="protein sequence ID" value="KAL3759606.1"/>
    <property type="molecule type" value="Genomic_DNA"/>
</dbReference>
<dbReference type="Proteomes" id="UP001530293">
    <property type="component" value="Unassembled WGS sequence"/>
</dbReference>
<dbReference type="InterPro" id="IPR029071">
    <property type="entry name" value="Ubiquitin-like_domsf"/>
</dbReference>
<evidence type="ECO:0000313" key="3">
    <source>
        <dbReference type="EMBL" id="KAL3759606.1"/>
    </source>
</evidence>
<reference evidence="3 4" key="1">
    <citation type="submission" date="2024-10" db="EMBL/GenBank/DDBJ databases">
        <title>Updated reference genomes for cyclostephanoid diatoms.</title>
        <authorList>
            <person name="Roberts W.R."/>
            <person name="Alverson A.J."/>
        </authorList>
    </citation>
    <scope>NUCLEOTIDE SEQUENCE [LARGE SCALE GENOMIC DNA]</scope>
    <source>
        <strain evidence="3 4">AJA232-27</strain>
    </source>
</reference>
<keyword evidence="4" id="KW-1185">Reference proteome</keyword>
<dbReference type="Gene3D" id="3.10.20.90">
    <property type="entry name" value="Phosphatidylinositol 3-kinase Catalytic Subunit, Chain A, domain 1"/>
    <property type="match status" value="1"/>
</dbReference>
<feature type="region of interest" description="Disordered" evidence="1">
    <location>
        <begin position="1"/>
        <end position="31"/>
    </location>
</feature>
<dbReference type="AlphaFoldDB" id="A0ABD3MCG1"/>
<evidence type="ECO:0000259" key="2">
    <source>
        <dbReference type="Pfam" id="PF13881"/>
    </source>
</evidence>
<dbReference type="SUPFAM" id="SSF54236">
    <property type="entry name" value="Ubiquitin-like"/>
    <property type="match status" value="1"/>
</dbReference>
<gene>
    <name evidence="3" type="ORF">ACHAWU_009753</name>
</gene>
<dbReference type="Pfam" id="PF13881">
    <property type="entry name" value="Rad60-SLD_2"/>
    <property type="match status" value="1"/>
</dbReference>
<sequence length="185" mass="19599">MNQANSSVDRTATENENAEMTNSSSSESESMVTTEIVVNPSREHVYDPTKISLKFIFANRDGVNVILDCKPSSTVAEVKGALLSMWPKDMPPCSSGEKIRLICMGKGILSPDSKSLESAGVPVFKTHPTPINVAVRPENLDKHSGKKGATMKSYPGSPVSGENNADGSRVGGSRPVSTGCSCVIL</sequence>
<organism evidence="3 4">
    <name type="scientific">Discostella pseudostelligera</name>
    <dbReference type="NCBI Taxonomy" id="259834"/>
    <lineage>
        <taxon>Eukaryota</taxon>
        <taxon>Sar</taxon>
        <taxon>Stramenopiles</taxon>
        <taxon>Ochrophyta</taxon>
        <taxon>Bacillariophyta</taxon>
        <taxon>Coscinodiscophyceae</taxon>
        <taxon>Thalassiosirophycidae</taxon>
        <taxon>Stephanodiscales</taxon>
        <taxon>Stephanodiscaceae</taxon>
        <taxon>Discostella</taxon>
    </lineage>
</organism>